<sequence length="173" mass="19745">MHPQSRCWQMLDYVLVWRRDRRNVLGTKAIRDANGWTDHHLVISQMRLRLQPRRRPQDKRRPVPAVVTQYQPLVIAIAQSPHTSAWSFTHESIAWWLVNQCLGLPHAVAAPASTALTAPAPLHTALAYQDTCASTKTYGKPPEAKPHQRTPSKLKHRQHPHNHHKVPDTITVS</sequence>
<gene>
    <name evidence="2" type="ORF">SSLN_LOCUS10307</name>
</gene>
<dbReference type="OrthoDB" id="6319864at2759"/>
<evidence type="ECO:0000313" key="4">
    <source>
        <dbReference type="WBParaSite" id="SSLN_0001070601-mRNA-1"/>
    </source>
</evidence>
<dbReference type="WBParaSite" id="SSLN_0001070601-mRNA-1">
    <property type="protein sequence ID" value="SSLN_0001070601-mRNA-1"/>
    <property type="gene ID" value="SSLN_0001070601"/>
</dbReference>
<evidence type="ECO:0000313" key="2">
    <source>
        <dbReference type="EMBL" id="VDL96692.1"/>
    </source>
</evidence>
<accession>A0A183T1F9</accession>
<reference evidence="2 3" key="2">
    <citation type="submission" date="2018-11" db="EMBL/GenBank/DDBJ databases">
        <authorList>
            <consortium name="Pathogen Informatics"/>
        </authorList>
    </citation>
    <scope>NUCLEOTIDE SEQUENCE [LARGE SCALE GENOMIC DNA]</scope>
    <source>
        <strain evidence="2 3">NST_G2</strain>
    </source>
</reference>
<evidence type="ECO:0000313" key="3">
    <source>
        <dbReference type="Proteomes" id="UP000275846"/>
    </source>
</evidence>
<organism evidence="4">
    <name type="scientific">Schistocephalus solidus</name>
    <name type="common">Tapeworm</name>
    <dbReference type="NCBI Taxonomy" id="70667"/>
    <lineage>
        <taxon>Eukaryota</taxon>
        <taxon>Metazoa</taxon>
        <taxon>Spiralia</taxon>
        <taxon>Lophotrochozoa</taxon>
        <taxon>Platyhelminthes</taxon>
        <taxon>Cestoda</taxon>
        <taxon>Eucestoda</taxon>
        <taxon>Diphyllobothriidea</taxon>
        <taxon>Diphyllobothriidae</taxon>
        <taxon>Schistocephalus</taxon>
    </lineage>
</organism>
<dbReference type="Proteomes" id="UP000275846">
    <property type="component" value="Unassembled WGS sequence"/>
</dbReference>
<evidence type="ECO:0000256" key="1">
    <source>
        <dbReference type="SAM" id="MobiDB-lite"/>
    </source>
</evidence>
<feature type="compositionally biased region" description="Basic residues" evidence="1">
    <location>
        <begin position="147"/>
        <end position="164"/>
    </location>
</feature>
<dbReference type="AlphaFoldDB" id="A0A183T1F9"/>
<proteinExistence type="predicted"/>
<name>A0A183T1F9_SCHSO</name>
<dbReference type="EMBL" id="UYSU01035790">
    <property type="protein sequence ID" value="VDL96692.1"/>
    <property type="molecule type" value="Genomic_DNA"/>
</dbReference>
<feature type="region of interest" description="Disordered" evidence="1">
    <location>
        <begin position="136"/>
        <end position="173"/>
    </location>
</feature>
<protein>
    <submittedName>
        <fullName evidence="4">Endo/exonuclease/phosphatase domain-containing protein</fullName>
    </submittedName>
</protein>
<reference evidence="4" key="1">
    <citation type="submission" date="2016-06" db="UniProtKB">
        <authorList>
            <consortium name="WormBaseParasite"/>
        </authorList>
    </citation>
    <scope>IDENTIFICATION</scope>
</reference>
<keyword evidence="3" id="KW-1185">Reference proteome</keyword>